<organism evidence="1 2">
    <name type="scientific">Vreelandella aquamarina</name>
    <dbReference type="NCBI Taxonomy" id="77097"/>
    <lineage>
        <taxon>Bacteria</taxon>
        <taxon>Pseudomonadati</taxon>
        <taxon>Pseudomonadota</taxon>
        <taxon>Gammaproteobacteria</taxon>
        <taxon>Oceanospirillales</taxon>
        <taxon>Halomonadaceae</taxon>
        <taxon>Vreelandella</taxon>
    </lineage>
</organism>
<proteinExistence type="predicted"/>
<gene>
    <name evidence="1" type="ORF">HMEPL2_06070</name>
</gene>
<evidence type="ECO:0000313" key="2">
    <source>
        <dbReference type="Proteomes" id="UP000501053"/>
    </source>
</evidence>
<evidence type="ECO:0000313" key="1">
    <source>
        <dbReference type="EMBL" id="BCB70256.1"/>
    </source>
</evidence>
<reference evidence="1 2" key="1">
    <citation type="submission" date="2020-03" db="EMBL/GenBank/DDBJ databases">
        <title>Complete Genome Sequence of Halomonas meridiana strain Eplume2, isolated from hydrothermal-plume in the north east Pacific Ocean.</title>
        <authorList>
            <person name="Kurihara Y."/>
            <person name="Kawai S."/>
            <person name="Sakai A."/>
            <person name="Galipon J."/>
            <person name="Arakawa K."/>
        </authorList>
    </citation>
    <scope>NUCLEOTIDE SEQUENCE [LARGE SCALE GENOMIC DNA]</scope>
    <source>
        <strain evidence="1 2">Eplume2</strain>
    </source>
</reference>
<name>A0A6F8X7Q8_9GAMM</name>
<protein>
    <submittedName>
        <fullName evidence="1">Uncharacterized protein</fullName>
    </submittedName>
</protein>
<dbReference type="AlphaFoldDB" id="A0A6F8X7Q8"/>
<sequence length="46" mass="5090">MGSLALAVESTVDKQAAMAGVNNERMESSFSMNFWGVSFQYKSLLR</sequence>
<dbReference type="EMBL" id="AP022869">
    <property type="protein sequence ID" value="BCB70256.1"/>
    <property type="molecule type" value="Genomic_DNA"/>
</dbReference>
<accession>A0A6F8X7Q8</accession>
<keyword evidence="2" id="KW-1185">Reference proteome</keyword>
<dbReference type="Proteomes" id="UP000501053">
    <property type="component" value="Chromosome"/>
</dbReference>